<feature type="transmembrane region" description="Helical" evidence="1">
    <location>
        <begin position="26"/>
        <end position="49"/>
    </location>
</feature>
<dbReference type="SUPFAM" id="SSF55785">
    <property type="entry name" value="PYP-like sensor domain (PAS domain)"/>
    <property type="match status" value="2"/>
</dbReference>
<feature type="transmembrane region" description="Helical" evidence="1">
    <location>
        <begin position="251"/>
        <end position="270"/>
    </location>
</feature>
<protein>
    <submittedName>
        <fullName evidence="5">Diguanylate phosphodiesterase</fullName>
    </submittedName>
</protein>
<dbReference type="InterPro" id="IPR035919">
    <property type="entry name" value="EAL_sf"/>
</dbReference>
<feature type="domain" description="EAL" evidence="3">
    <location>
        <begin position="655"/>
        <end position="906"/>
    </location>
</feature>
<evidence type="ECO:0000256" key="1">
    <source>
        <dbReference type="SAM" id="Phobius"/>
    </source>
</evidence>
<dbReference type="InterPro" id="IPR001610">
    <property type="entry name" value="PAC"/>
</dbReference>
<dbReference type="NCBIfam" id="TIGR00229">
    <property type="entry name" value="sensory_box"/>
    <property type="match status" value="2"/>
</dbReference>
<dbReference type="Pfam" id="PF13426">
    <property type="entry name" value="PAS_9"/>
    <property type="match status" value="1"/>
</dbReference>
<feature type="domain" description="GGDEF" evidence="4">
    <location>
        <begin position="513"/>
        <end position="646"/>
    </location>
</feature>
<proteinExistence type="predicted"/>
<dbReference type="Gene3D" id="3.30.450.20">
    <property type="entry name" value="PAS domain"/>
    <property type="match status" value="2"/>
</dbReference>
<dbReference type="PROSITE" id="PS50883">
    <property type="entry name" value="EAL"/>
    <property type="match status" value="1"/>
</dbReference>
<gene>
    <name evidence="5" type="ORF">CI15_20190</name>
</gene>
<dbReference type="SUPFAM" id="SSF55073">
    <property type="entry name" value="Nucleotide cyclase"/>
    <property type="match status" value="1"/>
</dbReference>
<feature type="transmembrane region" description="Helical" evidence="1">
    <location>
        <begin position="202"/>
        <end position="222"/>
    </location>
</feature>
<dbReference type="EMBL" id="LRBG01000031">
    <property type="protein sequence ID" value="KXU85490.1"/>
    <property type="molecule type" value="Genomic_DNA"/>
</dbReference>
<evidence type="ECO:0000313" key="5">
    <source>
        <dbReference type="EMBL" id="KXU85490.1"/>
    </source>
</evidence>
<sequence length="924" mass="101736">MRPIPSLSTVGVVERWRRRHHVDRRLVITVVLVLTGLVIFALGIGYTLMWHGRSDAERDHALRARDDIETLQAVDIQANADFLLGLDSARVASFAWPVQRVVAAASCFDRLEESYANDPHSASVIRQLRGDTARWAWLLADIAIRARVADGRASVESPRLLEANRMLASMVTQLVSLRDAQTASLRIGSDSATRHLVIERTVLAITALMACFLFCYALAAHYRARFAQQRMRVIASESERRFRQYFHHHPLPMLIFDVGTLSILAANRAAASQYGRKRRELCSLAMTSLYADADLPSFLRDLHALLATATRSGSAGVCRHRRSDGTPLYVDLSYHFLTYGRRQACFITAVDVTERKNAELALLLRSRVLDAIGNGVLITRPGPNGDVVEYANPAFENITGYQRPRSAGHHFALPASPGLWKQISTAIADKREATALTKSRRANGTEFWNQLYVAPVSDESDTVTHHISVITDLTELIESRDLLIRQARRDALTDLPNRVTLHELIDTAISKSHEFALLFIDLDHFKDINDSLGHGAGDRLLQEVARRLSTAVGSDGVVTRYGGDEFVTMLKGSTDDVRLSALLARVMQTLDEPVQIDDMQLRVRMSIGVSCYPQDGADCETLLKHADLAMYRVKVGGRNGVERFAPALAHAAAQRIALSHKLRNAVEQNGFDLVYQPQLDIRSGRMTGVEALIRWHDADFGSVSPATFIPLAEDNGLIAAIGEWVLQTACAQAMRWERILPELRMSVNVSPSQLASGDFDTVVRRALAASQLAANRLELEITEGGLVAPGALPTLRALHDIGVSIAIDDFGAGYSSLSYLRSFHADRLKIDMSFIRGIGSSVADETIIHAILALARNLRFEVVAEGVERAEQLAFLVEAGCEIVQGYYFAAPLAAADMPAYAASLMADFQKNSAQTCGFGSPCR</sequence>
<evidence type="ECO:0000313" key="6">
    <source>
        <dbReference type="Proteomes" id="UP000075613"/>
    </source>
</evidence>
<keyword evidence="1" id="KW-0472">Membrane</keyword>
<dbReference type="PROSITE" id="PS50887">
    <property type="entry name" value="GGDEF"/>
    <property type="match status" value="1"/>
</dbReference>
<dbReference type="SMART" id="SM00267">
    <property type="entry name" value="GGDEF"/>
    <property type="match status" value="1"/>
</dbReference>
<dbReference type="InterPro" id="IPR029787">
    <property type="entry name" value="Nucleotide_cyclase"/>
</dbReference>
<feature type="domain" description="PAC" evidence="2">
    <location>
        <begin position="429"/>
        <end position="485"/>
    </location>
</feature>
<reference evidence="5 6" key="1">
    <citation type="journal article" date="2015" name="Int. J. Syst. Evol. Microbiol.">
        <title>Burkholderia monticola sp. nov., isolated from mountain soil.</title>
        <authorList>
            <person name="Baek I."/>
            <person name="Seo B."/>
            <person name="Lee I."/>
            <person name="Yi H."/>
            <person name="Chun J."/>
        </authorList>
    </citation>
    <scope>NUCLEOTIDE SEQUENCE [LARGE SCALE GENOMIC DNA]</scope>
    <source>
        <strain evidence="5 6">JC2948</strain>
    </source>
</reference>
<dbReference type="PANTHER" id="PTHR44757">
    <property type="entry name" value="DIGUANYLATE CYCLASE DGCP"/>
    <property type="match status" value="1"/>
</dbReference>
<dbReference type="Pfam" id="PF00990">
    <property type="entry name" value="GGDEF"/>
    <property type="match status" value="1"/>
</dbReference>
<dbReference type="InterPro" id="IPR001633">
    <property type="entry name" value="EAL_dom"/>
</dbReference>
<dbReference type="CDD" id="cd01949">
    <property type="entry name" value="GGDEF"/>
    <property type="match status" value="1"/>
</dbReference>
<evidence type="ECO:0000259" key="3">
    <source>
        <dbReference type="PROSITE" id="PS50883"/>
    </source>
</evidence>
<dbReference type="InterPro" id="IPR043128">
    <property type="entry name" value="Rev_trsase/Diguanyl_cyclase"/>
</dbReference>
<evidence type="ECO:0000259" key="4">
    <source>
        <dbReference type="PROSITE" id="PS50887"/>
    </source>
</evidence>
<dbReference type="SMART" id="SM00052">
    <property type="entry name" value="EAL"/>
    <property type="match status" value="1"/>
</dbReference>
<dbReference type="AlphaFoldDB" id="A0A149PKD3"/>
<keyword evidence="6" id="KW-1185">Reference proteome</keyword>
<dbReference type="Pfam" id="PF00563">
    <property type="entry name" value="EAL"/>
    <property type="match status" value="1"/>
</dbReference>
<dbReference type="PROSITE" id="PS50113">
    <property type="entry name" value="PAC"/>
    <property type="match status" value="1"/>
</dbReference>
<keyword evidence="1" id="KW-0812">Transmembrane</keyword>
<keyword evidence="1" id="KW-1133">Transmembrane helix</keyword>
<dbReference type="STRING" id="1399968.CI15_20190"/>
<organism evidence="5 6">
    <name type="scientific">Paraburkholderia monticola</name>
    <dbReference type="NCBI Taxonomy" id="1399968"/>
    <lineage>
        <taxon>Bacteria</taxon>
        <taxon>Pseudomonadati</taxon>
        <taxon>Pseudomonadota</taxon>
        <taxon>Betaproteobacteria</taxon>
        <taxon>Burkholderiales</taxon>
        <taxon>Burkholderiaceae</taxon>
        <taxon>Paraburkholderia</taxon>
    </lineage>
</organism>
<dbReference type="SMART" id="SM00091">
    <property type="entry name" value="PAS"/>
    <property type="match status" value="2"/>
</dbReference>
<dbReference type="InterPro" id="IPR000014">
    <property type="entry name" value="PAS"/>
</dbReference>
<dbReference type="Gene3D" id="3.30.70.270">
    <property type="match status" value="1"/>
</dbReference>
<dbReference type="RefSeq" id="WP_062130195.1">
    <property type="nucleotide sequence ID" value="NZ_LRBG01000031.1"/>
</dbReference>
<dbReference type="Gene3D" id="3.20.20.450">
    <property type="entry name" value="EAL domain"/>
    <property type="match status" value="1"/>
</dbReference>
<accession>A0A149PKD3</accession>
<dbReference type="SUPFAM" id="SSF141868">
    <property type="entry name" value="EAL domain-like"/>
    <property type="match status" value="1"/>
</dbReference>
<dbReference type="InterPro" id="IPR052155">
    <property type="entry name" value="Biofilm_reg_signaling"/>
</dbReference>
<dbReference type="InterPro" id="IPR000160">
    <property type="entry name" value="GGDEF_dom"/>
</dbReference>
<dbReference type="Pfam" id="PF13188">
    <property type="entry name" value="PAS_8"/>
    <property type="match status" value="1"/>
</dbReference>
<dbReference type="Proteomes" id="UP000075613">
    <property type="component" value="Unassembled WGS sequence"/>
</dbReference>
<comment type="caution">
    <text evidence="5">The sequence shown here is derived from an EMBL/GenBank/DDBJ whole genome shotgun (WGS) entry which is preliminary data.</text>
</comment>
<dbReference type="PANTHER" id="PTHR44757:SF2">
    <property type="entry name" value="BIOFILM ARCHITECTURE MAINTENANCE PROTEIN MBAA"/>
    <property type="match status" value="1"/>
</dbReference>
<evidence type="ECO:0000259" key="2">
    <source>
        <dbReference type="PROSITE" id="PS50113"/>
    </source>
</evidence>
<name>A0A149PKD3_9BURK</name>
<dbReference type="NCBIfam" id="TIGR00254">
    <property type="entry name" value="GGDEF"/>
    <property type="match status" value="1"/>
</dbReference>
<dbReference type="InterPro" id="IPR035965">
    <property type="entry name" value="PAS-like_dom_sf"/>
</dbReference>
<dbReference type="InterPro" id="IPR000700">
    <property type="entry name" value="PAS-assoc_C"/>
</dbReference>
<dbReference type="CDD" id="cd01948">
    <property type="entry name" value="EAL"/>
    <property type="match status" value="1"/>
</dbReference>
<dbReference type="SMART" id="SM00086">
    <property type="entry name" value="PAC"/>
    <property type="match status" value="2"/>
</dbReference>